<accession>A0ACC0VE58</accession>
<gene>
    <name evidence="1" type="ORF">N3K66_001013</name>
</gene>
<reference evidence="1" key="1">
    <citation type="submission" date="2022-10" db="EMBL/GenBank/DDBJ databases">
        <title>Complete Genome of Trichothecium roseum strain YXFP-22015, a Plant Pathogen Isolated from Citrus.</title>
        <authorList>
            <person name="Wang Y."/>
            <person name="Zhu L."/>
        </authorList>
    </citation>
    <scope>NUCLEOTIDE SEQUENCE</scope>
    <source>
        <strain evidence="1">YXFP-22015</strain>
    </source>
</reference>
<evidence type="ECO:0000313" key="1">
    <source>
        <dbReference type="EMBL" id="KAI9904484.1"/>
    </source>
</evidence>
<evidence type="ECO:0000313" key="2">
    <source>
        <dbReference type="Proteomes" id="UP001163324"/>
    </source>
</evidence>
<proteinExistence type="predicted"/>
<dbReference type="Proteomes" id="UP001163324">
    <property type="component" value="Chromosome 1"/>
</dbReference>
<name>A0ACC0VE58_9HYPO</name>
<protein>
    <submittedName>
        <fullName evidence="1">Uncharacterized protein</fullName>
    </submittedName>
</protein>
<keyword evidence="2" id="KW-1185">Reference proteome</keyword>
<organism evidence="1 2">
    <name type="scientific">Trichothecium roseum</name>
    <dbReference type="NCBI Taxonomy" id="47278"/>
    <lineage>
        <taxon>Eukaryota</taxon>
        <taxon>Fungi</taxon>
        <taxon>Dikarya</taxon>
        <taxon>Ascomycota</taxon>
        <taxon>Pezizomycotina</taxon>
        <taxon>Sordariomycetes</taxon>
        <taxon>Hypocreomycetidae</taxon>
        <taxon>Hypocreales</taxon>
        <taxon>Hypocreales incertae sedis</taxon>
        <taxon>Trichothecium</taxon>
    </lineage>
</organism>
<comment type="caution">
    <text evidence="1">The sequence shown here is derived from an EMBL/GenBank/DDBJ whole genome shotgun (WGS) entry which is preliminary data.</text>
</comment>
<sequence>MKFSLICLATGVAALPAAASSQGTSIERRQGSTAVVDELMFSITLPQFSARRDALDPPDLIWESDGCTSSPDNPFGFPFVPACNRHDFGYHNFRAQTRFTESNKLKIDDNFKDDLYFQCESSSVSGVCRGLADVYYAAVRAFGGDDATPGKRKADEDWVAIYEEKVEIYNQLVKEAQDNGELPVLA</sequence>
<dbReference type="EMBL" id="CM047940">
    <property type="protein sequence ID" value="KAI9904484.1"/>
    <property type="molecule type" value="Genomic_DNA"/>
</dbReference>